<reference evidence="2" key="1">
    <citation type="submission" date="2015-09" db="EMBL/GenBank/DDBJ databases">
        <title>De novo assembly of Pectinophora gossypiella (Pink Bollworm) gut transcriptome.</title>
        <authorList>
            <person name="Tassone E.E."/>
        </authorList>
    </citation>
    <scope>NUCLEOTIDE SEQUENCE</scope>
</reference>
<protein>
    <submittedName>
        <fullName evidence="2">Uncharacterized protein</fullName>
    </submittedName>
</protein>
<dbReference type="AlphaFoldDB" id="A0A1E1WIL4"/>
<proteinExistence type="predicted"/>
<name>A0A1E1WIL4_PECGO</name>
<feature type="compositionally biased region" description="Basic and acidic residues" evidence="1">
    <location>
        <begin position="20"/>
        <end position="29"/>
    </location>
</feature>
<sequence length="182" mass="20508">LTRSKTTADHLFASDDDEVEAVRKPENTKKRGKSSAASESSSSKKSKPSGRSMPSISPVPVHKKPTARELFGTDSEDETEEPSSSGNKKFTPLYSYLTRRVANGLARQADEDKKGSHYIEMKIYKCDEVEKVSAINRWRHAIVTIKNRTDDDTDAWQHLSKYISATRKEFKNCPPTFIGSYF</sequence>
<accession>A0A1E1WIL4</accession>
<feature type="non-terminal residue" evidence="2">
    <location>
        <position position="1"/>
    </location>
</feature>
<organism evidence="2">
    <name type="scientific">Pectinophora gossypiella</name>
    <name type="common">Cotton pink bollworm</name>
    <name type="synonym">Depressaria gossypiella</name>
    <dbReference type="NCBI Taxonomy" id="13191"/>
    <lineage>
        <taxon>Eukaryota</taxon>
        <taxon>Metazoa</taxon>
        <taxon>Ecdysozoa</taxon>
        <taxon>Arthropoda</taxon>
        <taxon>Hexapoda</taxon>
        <taxon>Insecta</taxon>
        <taxon>Pterygota</taxon>
        <taxon>Neoptera</taxon>
        <taxon>Endopterygota</taxon>
        <taxon>Lepidoptera</taxon>
        <taxon>Glossata</taxon>
        <taxon>Ditrysia</taxon>
        <taxon>Gelechioidea</taxon>
        <taxon>Gelechiidae</taxon>
        <taxon>Apatetrinae</taxon>
        <taxon>Pectinophora</taxon>
    </lineage>
</organism>
<dbReference type="EMBL" id="GDQN01004205">
    <property type="protein sequence ID" value="JAT86849.1"/>
    <property type="molecule type" value="Transcribed_RNA"/>
</dbReference>
<evidence type="ECO:0000313" key="2">
    <source>
        <dbReference type="EMBL" id="JAT86849.1"/>
    </source>
</evidence>
<feature type="compositionally biased region" description="Low complexity" evidence="1">
    <location>
        <begin position="34"/>
        <end position="55"/>
    </location>
</feature>
<evidence type="ECO:0000256" key="1">
    <source>
        <dbReference type="SAM" id="MobiDB-lite"/>
    </source>
</evidence>
<feature type="region of interest" description="Disordered" evidence="1">
    <location>
        <begin position="1"/>
        <end position="91"/>
    </location>
</feature>
<dbReference type="OrthoDB" id="7409986at2759"/>
<gene>
    <name evidence="2" type="ORF">g.42</name>
</gene>